<dbReference type="OrthoDB" id="1044435at2759"/>
<dbReference type="RefSeq" id="XP_044660608.1">
    <property type="nucleotide sequence ID" value="XM_044804673.1"/>
</dbReference>
<dbReference type="AlphaFoldDB" id="A0A9P3CP15"/>
<evidence type="ECO:0000313" key="2">
    <source>
        <dbReference type="Proteomes" id="UP000825890"/>
    </source>
</evidence>
<keyword evidence="2" id="KW-1185">Reference proteome</keyword>
<reference evidence="1 2" key="1">
    <citation type="submission" date="2021-01" db="EMBL/GenBank/DDBJ databases">
        <title>Cercospora kikuchii MAFF 305040 whole genome shotgun sequence.</title>
        <authorList>
            <person name="Kashiwa T."/>
            <person name="Suzuki T."/>
        </authorList>
    </citation>
    <scope>NUCLEOTIDE SEQUENCE [LARGE SCALE GENOMIC DNA]</scope>
    <source>
        <strain evidence="1 2">MAFF 305040</strain>
    </source>
</reference>
<gene>
    <name evidence="1" type="ORF">CKM354_000926000</name>
</gene>
<name>A0A9P3CP15_9PEZI</name>
<dbReference type="Proteomes" id="UP000825890">
    <property type="component" value="Unassembled WGS sequence"/>
</dbReference>
<sequence>MASEATSLAAHEQLTSALESGEHTFLPDGYSDEDAQVAAKKTYTESSVLELSHFRISVTGAPVTTFGHQRALLNRMPASRLAPGAKYDASTYKPTFVHDTLALPGSLAQLLGKGSAEDVIPRMTPGILPGVHAHIDSDTEQPILVRSPRPEDFVQGMLVFGLGKEARGVLRAYYGRFAHRHRFPVELEVRVGQDGQYHLERRAIWAYVWLKSSKIDGCEMLSYDNGCPNWDLERFLDGKLCARLPLRIEQCARGDEDGDGYIGREIVEYESESEEDEPEREVVYSGPGTLDYQRASYFTGW</sequence>
<comment type="caution">
    <text evidence="1">The sequence shown here is derived from an EMBL/GenBank/DDBJ whole genome shotgun (WGS) entry which is preliminary data.</text>
</comment>
<dbReference type="Gene3D" id="3.10.490.10">
    <property type="entry name" value="Gamma-glutamyl cyclotransferase-like"/>
    <property type="match status" value="1"/>
</dbReference>
<evidence type="ECO:0000313" key="1">
    <source>
        <dbReference type="EMBL" id="GIZ46121.1"/>
    </source>
</evidence>
<organism evidence="1 2">
    <name type="scientific">Cercospora kikuchii</name>
    <dbReference type="NCBI Taxonomy" id="84275"/>
    <lineage>
        <taxon>Eukaryota</taxon>
        <taxon>Fungi</taxon>
        <taxon>Dikarya</taxon>
        <taxon>Ascomycota</taxon>
        <taxon>Pezizomycotina</taxon>
        <taxon>Dothideomycetes</taxon>
        <taxon>Dothideomycetidae</taxon>
        <taxon>Mycosphaerellales</taxon>
        <taxon>Mycosphaerellaceae</taxon>
        <taxon>Cercospora</taxon>
    </lineage>
</organism>
<protein>
    <submittedName>
        <fullName evidence="1">Uncharacterized protein</fullName>
    </submittedName>
</protein>
<accession>A0A9P3CP15</accession>
<dbReference type="GeneID" id="68294835"/>
<dbReference type="EMBL" id="BOLY01000006">
    <property type="protein sequence ID" value="GIZ46121.1"/>
    <property type="molecule type" value="Genomic_DNA"/>
</dbReference>
<proteinExistence type="predicted"/>